<reference evidence="2 3" key="1">
    <citation type="journal article" date="2022" name="J. Am. Chem. Soc.">
        <title>Biosynthesis of Guanitoxin Enables Global Environmental Detection in Freshwater Cyanobacteria.</title>
        <authorList>
            <person name="Lima S.T."/>
            <person name="Fallon T.R."/>
            <person name="Cordoza J.L."/>
            <person name="Chekan J.R."/>
            <person name="Delbaje E."/>
            <person name="Hopiavuori A.R."/>
            <person name="Alvarenga D.O."/>
            <person name="Wood S.M."/>
            <person name="Luhavaya H."/>
            <person name="Baumgartner J.T."/>
            <person name="Dorr F.A."/>
            <person name="Etchegaray A."/>
            <person name="Pinto E."/>
            <person name="McKinnie S.M.K."/>
            <person name="Fiore M.F."/>
            <person name="Moore B.S."/>
        </authorList>
    </citation>
    <scope>NUCLEOTIDE SEQUENCE [LARGE SCALE GENOMIC DNA]</scope>
    <source>
        <strain evidence="2 3">ITEP-024</strain>
    </source>
</reference>
<dbReference type="EMBL" id="CP080598">
    <property type="protein sequence ID" value="QYX30812.1"/>
    <property type="molecule type" value="Genomic_DNA"/>
</dbReference>
<dbReference type="SUPFAM" id="SSF117782">
    <property type="entry name" value="YbjQ-like"/>
    <property type="match status" value="1"/>
</dbReference>
<dbReference type="InterPro" id="IPR002765">
    <property type="entry name" value="UPF0145_YbjQ-like"/>
</dbReference>
<dbReference type="InterPro" id="IPR035439">
    <property type="entry name" value="UPF0145_dom_sf"/>
</dbReference>
<name>A0ABX8WWK4_9CYAN</name>
<evidence type="ECO:0000313" key="3">
    <source>
        <dbReference type="Proteomes" id="UP000826540"/>
    </source>
</evidence>
<accession>A0ABX8WWK4</accession>
<protein>
    <submittedName>
        <fullName evidence="2">YbjQ family protein</fullName>
    </submittedName>
</protein>
<proteinExistence type="inferred from homology"/>
<dbReference type="Proteomes" id="UP000826540">
    <property type="component" value="Chromosome"/>
</dbReference>
<gene>
    <name evidence="2" type="ORF">K2F26_18365</name>
</gene>
<sequence length="169" mass="19351">MDIIIATGDIKEKYDILEAIFALDSHTEGFLSSANPGRAFDGVKQQLRQICKSLGGDAVINCQFEYRVALADGFLGKKQAFEIFAYGTAVKIKKSPQEKASEVVNYLMADSKKMDDFWNNLVASGAIQPSEDLTRYEQLRKYLEEDFHLKEIKKRNLAEWYREIDSYFK</sequence>
<dbReference type="Gene3D" id="3.30.110.70">
    <property type="entry name" value="Hypothetical protein apc22750. Chain B"/>
    <property type="match status" value="1"/>
</dbReference>
<evidence type="ECO:0000256" key="1">
    <source>
        <dbReference type="ARBA" id="ARBA00010751"/>
    </source>
</evidence>
<evidence type="ECO:0000313" key="2">
    <source>
        <dbReference type="EMBL" id="QYX30812.1"/>
    </source>
</evidence>
<comment type="similarity">
    <text evidence="1">Belongs to the UPF0145 family.</text>
</comment>
<dbReference type="RefSeq" id="WP_220608947.1">
    <property type="nucleotide sequence ID" value="NZ_CP080598.1"/>
</dbReference>
<dbReference type="Pfam" id="PF01906">
    <property type="entry name" value="YbjQ_1"/>
    <property type="match status" value="1"/>
</dbReference>
<organism evidence="2 3">
    <name type="scientific">Sphaerospermopsis torques-reginae ITEP-024</name>
    <dbReference type="NCBI Taxonomy" id="984208"/>
    <lineage>
        <taxon>Bacteria</taxon>
        <taxon>Bacillati</taxon>
        <taxon>Cyanobacteriota</taxon>
        <taxon>Cyanophyceae</taxon>
        <taxon>Nostocales</taxon>
        <taxon>Aphanizomenonaceae</taxon>
        <taxon>Sphaerospermopsis</taxon>
        <taxon>Sphaerospermopsis torques-reginae</taxon>
    </lineage>
</organism>
<keyword evidence="3" id="KW-1185">Reference proteome</keyword>